<name>A0AAV6MKK0_9ROSI</name>
<dbReference type="Proteomes" id="UP000685013">
    <property type="component" value="Chromosome 14"/>
</dbReference>
<proteinExistence type="predicted"/>
<comment type="caution">
    <text evidence="1">The sequence shown here is derived from an EMBL/GenBank/DDBJ whole genome shotgun (WGS) entry which is preliminary data.</text>
</comment>
<sequence>MGTSDYLRKAFELFLEDMKANVTLFMFNLLRQWRFYDFRSTSSPSPPYRLFHGRLSSTFTHSIFNSSSFRQGLLLGHAFLLRLGSFCGSILVRGLKPLCSRCSIRVICVDLSNGFERK</sequence>
<gene>
    <name evidence="1" type="ORF">SDJN03_22320</name>
</gene>
<accession>A0AAV6MKK0</accession>
<reference evidence="1 2" key="1">
    <citation type="journal article" date="2021" name="Hortic Res">
        <title>The domestication of Cucurbita argyrosperma as revealed by the genome of its wild relative.</title>
        <authorList>
            <person name="Barrera-Redondo J."/>
            <person name="Sanchez-de la Vega G."/>
            <person name="Aguirre-Liguori J.A."/>
            <person name="Castellanos-Morales G."/>
            <person name="Gutierrez-Guerrero Y.T."/>
            <person name="Aguirre-Dugua X."/>
            <person name="Aguirre-Planter E."/>
            <person name="Tenaillon M.I."/>
            <person name="Lira-Saade R."/>
            <person name="Eguiarte L.E."/>
        </authorList>
    </citation>
    <scope>NUCLEOTIDE SEQUENCE [LARGE SCALE GENOMIC DNA]</scope>
    <source>
        <strain evidence="1">JBR-2021</strain>
    </source>
</reference>
<dbReference type="AlphaFoldDB" id="A0AAV6MKK0"/>
<organism evidence="1 2">
    <name type="scientific">Cucurbita argyrosperma subsp. sororia</name>
    <dbReference type="NCBI Taxonomy" id="37648"/>
    <lineage>
        <taxon>Eukaryota</taxon>
        <taxon>Viridiplantae</taxon>
        <taxon>Streptophyta</taxon>
        <taxon>Embryophyta</taxon>
        <taxon>Tracheophyta</taxon>
        <taxon>Spermatophyta</taxon>
        <taxon>Magnoliopsida</taxon>
        <taxon>eudicotyledons</taxon>
        <taxon>Gunneridae</taxon>
        <taxon>Pentapetalae</taxon>
        <taxon>rosids</taxon>
        <taxon>fabids</taxon>
        <taxon>Cucurbitales</taxon>
        <taxon>Cucurbitaceae</taxon>
        <taxon>Cucurbiteae</taxon>
        <taxon>Cucurbita</taxon>
    </lineage>
</organism>
<evidence type="ECO:0000313" key="1">
    <source>
        <dbReference type="EMBL" id="KAG6582318.1"/>
    </source>
</evidence>
<keyword evidence="2" id="KW-1185">Reference proteome</keyword>
<dbReference type="EMBL" id="JAGKQH010000014">
    <property type="protein sequence ID" value="KAG6582318.1"/>
    <property type="molecule type" value="Genomic_DNA"/>
</dbReference>
<feature type="non-terminal residue" evidence="1">
    <location>
        <position position="1"/>
    </location>
</feature>
<protein>
    <submittedName>
        <fullName evidence="1">Uncharacterized protein</fullName>
    </submittedName>
</protein>
<evidence type="ECO:0000313" key="2">
    <source>
        <dbReference type="Proteomes" id="UP000685013"/>
    </source>
</evidence>